<evidence type="ECO:0000256" key="1">
    <source>
        <dbReference type="SAM" id="MobiDB-lite"/>
    </source>
</evidence>
<dbReference type="KEGG" id="aalt:CC77DRAFT_1063269"/>
<dbReference type="VEuPathDB" id="FungiDB:CC77DRAFT_1063269"/>
<organism evidence="2 3">
    <name type="scientific">Alternaria alternata</name>
    <name type="common">Alternaria rot fungus</name>
    <name type="synonym">Torula alternata</name>
    <dbReference type="NCBI Taxonomy" id="5599"/>
    <lineage>
        <taxon>Eukaryota</taxon>
        <taxon>Fungi</taxon>
        <taxon>Dikarya</taxon>
        <taxon>Ascomycota</taxon>
        <taxon>Pezizomycotina</taxon>
        <taxon>Dothideomycetes</taxon>
        <taxon>Pleosporomycetidae</taxon>
        <taxon>Pleosporales</taxon>
        <taxon>Pleosporineae</taxon>
        <taxon>Pleosporaceae</taxon>
        <taxon>Alternaria</taxon>
        <taxon>Alternaria sect. Alternaria</taxon>
        <taxon>Alternaria alternata complex</taxon>
    </lineage>
</organism>
<proteinExistence type="predicted"/>
<reference evidence="2 3" key="1">
    <citation type="submission" date="2016-05" db="EMBL/GenBank/DDBJ databases">
        <title>Comparative analysis of secretome profiles of manganese(II)-oxidizing ascomycete fungi.</title>
        <authorList>
            <consortium name="DOE Joint Genome Institute"/>
            <person name="Zeiner C.A."/>
            <person name="Purvine S.O."/>
            <person name="Zink E.M."/>
            <person name="Wu S."/>
            <person name="Pasa-Tolic L."/>
            <person name="Chaput D.L."/>
            <person name="Haridas S."/>
            <person name="Grigoriev I.V."/>
            <person name="Santelli C.M."/>
            <person name="Hansel C.M."/>
        </authorList>
    </citation>
    <scope>NUCLEOTIDE SEQUENCE [LARGE SCALE GENOMIC DNA]</scope>
    <source>
        <strain evidence="2 3">SRC1lrK2f</strain>
    </source>
</reference>
<dbReference type="Proteomes" id="UP000077248">
    <property type="component" value="Unassembled WGS sequence"/>
</dbReference>
<protein>
    <submittedName>
        <fullName evidence="2">Uncharacterized protein</fullName>
    </submittedName>
</protein>
<dbReference type="GeneID" id="29114209"/>
<dbReference type="AlphaFoldDB" id="A0A177DH64"/>
<evidence type="ECO:0000313" key="3">
    <source>
        <dbReference type="Proteomes" id="UP000077248"/>
    </source>
</evidence>
<sequence>MPPSIVQQFGNMLSSRWRLKKDASPSLKQKPLHEVARYPQVIDITPENNSCLNPSMSYEHILECRHIIVTARPDEPCAPNCYHIASNNSSKDKGALKRSNVLNFYCDACMETGSEALMSNDVSSLEAGKCTNKAIRLGMRHGKAELCGKEAKFRKCYIALKITSLPCNSDGTVEGQYTPRANHHPFDTTIPRVGDNFFEDVLTNPVEELNPTSDSGASASASTFEDGTDVDSSPAHLGEGGSNYLRYTRSTTHNKGKAAAQEAEPILNTASKTPSRHAGKNPPIARSADTALPVPAQWKRKRPIVTDEDDDYVDTLEEETVVFKRPAKRHTKSTIATSTVPAAKTKPGRPMKSAINTPSKPATKRKTRRLTKKRS</sequence>
<evidence type="ECO:0000313" key="2">
    <source>
        <dbReference type="EMBL" id="OAG18637.1"/>
    </source>
</evidence>
<accession>A0A177DH64</accession>
<dbReference type="EMBL" id="KV441483">
    <property type="protein sequence ID" value="OAG18637.1"/>
    <property type="molecule type" value="Genomic_DNA"/>
</dbReference>
<feature type="region of interest" description="Disordered" evidence="1">
    <location>
        <begin position="206"/>
        <end position="287"/>
    </location>
</feature>
<gene>
    <name evidence="2" type="ORF">CC77DRAFT_1063269</name>
</gene>
<feature type="compositionally biased region" description="Low complexity" evidence="1">
    <location>
        <begin position="213"/>
        <end position="222"/>
    </location>
</feature>
<feature type="region of interest" description="Disordered" evidence="1">
    <location>
        <begin position="327"/>
        <end position="375"/>
    </location>
</feature>
<keyword evidence="3" id="KW-1185">Reference proteome</keyword>
<name>A0A177DH64_ALTAL</name>
<dbReference type="RefSeq" id="XP_018384058.1">
    <property type="nucleotide sequence ID" value="XM_018528615.1"/>
</dbReference>
<feature type="compositionally biased region" description="Basic residues" evidence="1">
    <location>
        <begin position="362"/>
        <end position="375"/>
    </location>
</feature>
<dbReference type="OMA" id="HEVARYP"/>